<evidence type="ECO:0000313" key="3">
    <source>
        <dbReference type="Proteomes" id="UP001497457"/>
    </source>
</evidence>
<dbReference type="EMBL" id="OZ075128">
    <property type="protein sequence ID" value="CAL4953723.1"/>
    <property type="molecule type" value="Genomic_DNA"/>
</dbReference>
<dbReference type="EMBL" id="OZ075127">
    <property type="protein sequence ID" value="CAL4946633.1"/>
    <property type="molecule type" value="Genomic_DNA"/>
</dbReference>
<dbReference type="Proteomes" id="UP001497457">
    <property type="component" value="Chromosome 18b"/>
</dbReference>
<evidence type="ECO:0000313" key="1">
    <source>
        <dbReference type="EMBL" id="CAL4946633.1"/>
    </source>
</evidence>
<reference evidence="2 3" key="2">
    <citation type="submission" date="2024-10" db="EMBL/GenBank/DDBJ databases">
        <authorList>
            <person name="Ryan C."/>
        </authorList>
    </citation>
    <scope>NUCLEOTIDE SEQUENCE [LARGE SCALE GENOMIC DNA]</scope>
</reference>
<protein>
    <submittedName>
        <fullName evidence="2">Uncharacterized protein</fullName>
    </submittedName>
</protein>
<name>A0ABC8Z2M4_9POAL</name>
<dbReference type="AlphaFoldDB" id="A0ABC8Z2M4"/>
<keyword evidence="3" id="KW-1185">Reference proteome</keyword>
<accession>A0ABC8Z2M4</accession>
<dbReference type="Proteomes" id="UP001497457">
    <property type="component" value="Chromosome 17b"/>
</dbReference>
<organism evidence="2 3">
    <name type="scientific">Urochloa decumbens</name>
    <dbReference type="NCBI Taxonomy" id="240449"/>
    <lineage>
        <taxon>Eukaryota</taxon>
        <taxon>Viridiplantae</taxon>
        <taxon>Streptophyta</taxon>
        <taxon>Embryophyta</taxon>
        <taxon>Tracheophyta</taxon>
        <taxon>Spermatophyta</taxon>
        <taxon>Magnoliopsida</taxon>
        <taxon>Liliopsida</taxon>
        <taxon>Poales</taxon>
        <taxon>Poaceae</taxon>
        <taxon>PACMAD clade</taxon>
        <taxon>Panicoideae</taxon>
        <taxon>Panicodae</taxon>
        <taxon>Paniceae</taxon>
        <taxon>Melinidinae</taxon>
        <taxon>Urochloa</taxon>
    </lineage>
</organism>
<reference evidence="3" key="1">
    <citation type="submission" date="2024-06" db="EMBL/GenBank/DDBJ databases">
        <authorList>
            <person name="Ryan C."/>
        </authorList>
    </citation>
    <scope>NUCLEOTIDE SEQUENCE [LARGE SCALE GENOMIC DNA]</scope>
</reference>
<gene>
    <name evidence="1" type="ORF">URODEC1_LOCUS36228</name>
    <name evidence="2" type="ORF">URODEC1_LOCUS40337</name>
</gene>
<evidence type="ECO:0000313" key="2">
    <source>
        <dbReference type="EMBL" id="CAL4953723.1"/>
    </source>
</evidence>
<proteinExistence type="predicted"/>
<sequence length="98" mass="11110">MYYFSLYYLTYSSLDRVMGFPYRLIGAAARLQLRCPRAHRGLSTNANGGDDWIYWKIFAGSAVLTAISVEGLKMYFRKTSVPIEVSKNTNLQVQSGKD</sequence>